<evidence type="ECO:0000256" key="3">
    <source>
        <dbReference type="ARBA" id="ARBA00010299"/>
    </source>
</evidence>
<dbReference type="RefSeq" id="WP_133771151.1">
    <property type="nucleotide sequence ID" value="NZ_SNZR01000013.1"/>
</dbReference>
<dbReference type="InterPro" id="IPR023087">
    <property type="entry name" value="Flg_Motor_Flig_C"/>
</dbReference>
<organism evidence="14 15">
    <name type="scientific">Enterovirga rhinocerotis</name>
    <dbReference type="NCBI Taxonomy" id="1339210"/>
    <lineage>
        <taxon>Bacteria</taxon>
        <taxon>Pseudomonadati</taxon>
        <taxon>Pseudomonadota</taxon>
        <taxon>Alphaproteobacteria</taxon>
        <taxon>Hyphomicrobiales</taxon>
        <taxon>Methylobacteriaceae</taxon>
        <taxon>Enterovirga</taxon>
    </lineage>
</organism>
<evidence type="ECO:0000256" key="2">
    <source>
        <dbReference type="ARBA" id="ARBA00004413"/>
    </source>
</evidence>
<keyword evidence="9" id="KW-0975">Bacterial flagellum</keyword>
<comment type="subcellular location">
    <subcellularLocation>
        <location evidence="1">Bacterial flagellum basal body</location>
    </subcellularLocation>
    <subcellularLocation>
        <location evidence="2">Cell membrane</location>
        <topology evidence="2">Peripheral membrane protein</topology>
        <orientation evidence="2">Cytoplasmic side</orientation>
    </subcellularLocation>
</comment>
<dbReference type="InterPro" id="IPR000090">
    <property type="entry name" value="Flg_Motor_Flig"/>
</dbReference>
<evidence type="ECO:0000256" key="5">
    <source>
        <dbReference type="ARBA" id="ARBA00022475"/>
    </source>
</evidence>
<evidence type="ECO:0000259" key="11">
    <source>
        <dbReference type="Pfam" id="PF01706"/>
    </source>
</evidence>
<dbReference type="AlphaFoldDB" id="A0A4R7C101"/>
<feature type="domain" description="Flagellar motor switch protein FliG N-terminal" evidence="13">
    <location>
        <begin position="7"/>
        <end position="105"/>
    </location>
</feature>
<keyword evidence="8" id="KW-0472">Membrane</keyword>
<keyword evidence="14" id="KW-0969">Cilium</keyword>
<evidence type="ECO:0000313" key="15">
    <source>
        <dbReference type="Proteomes" id="UP000295122"/>
    </source>
</evidence>
<dbReference type="GO" id="GO:0005886">
    <property type="term" value="C:plasma membrane"/>
    <property type="evidence" value="ECO:0007669"/>
    <property type="project" value="UniProtKB-SubCell"/>
</dbReference>
<keyword evidence="14" id="KW-0966">Cell projection</keyword>
<dbReference type="Gene3D" id="1.10.220.30">
    <property type="match status" value="3"/>
</dbReference>
<dbReference type="SUPFAM" id="SSF48029">
    <property type="entry name" value="FliG"/>
    <property type="match status" value="2"/>
</dbReference>
<sequence length="331" mass="35930">MTTTDHLDGARRAATVMLVLGEELSAPLWSYLDGDEVKKLSMAMMDLGEVGMSSVSDIAAQFCSEIGGADRFVGNVERTEAFLRSVLPKDKAEAVISDIRDRADHGVWKRLAATDLSALSAYLNGEHPQTVALILSKLPPSVASKIISAKPNEVATDIIRRLIGLNSVPREAFEDLERTLEEEVLSAGGRTSQRDAYAAVAEIVNSLEKQAEERVLSELDRTDPDAATRIRELMFTFDDVGALPDPVIQTIIRGIDKYGLTKALRGAPDALKARFLKNMSSRAAATLTQDIEALGPIRTRDVEEARAEIVSKVKEMEAAGEIVIGSDEPLI</sequence>
<dbReference type="Pfam" id="PF01706">
    <property type="entry name" value="FliG_C"/>
    <property type="match status" value="1"/>
</dbReference>
<dbReference type="GO" id="GO:0009425">
    <property type="term" value="C:bacterial-type flagellum basal body"/>
    <property type="evidence" value="ECO:0007669"/>
    <property type="project" value="UniProtKB-SubCell"/>
</dbReference>
<dbReference type="OrthoDB" id="9780302at2"/>
<name>A0A4R7C101_9HYPH</name>
<dbReference type="PANTHER" id="PTHR30534">
    <property type="entry name" value="FLAGELLAR MOTOR SWITCH PROTEIN FLIG"/>
    <property type="match status" value="1"/>
</dbReference>
<evidence type="ECO:0000256" key="6">
    <source>
        <dbReference type="ARBA" id="ARBA00022500"/>
    </source>
</evidence>
<comment type="similarity">
    <text evidence="3">Belongs to the FliG family.</text>
</comment>
<evidence type="ECO:0000256" key="10">
    <source>
        <dbReference type="ARBA" id="ARBA00025598"/>
    </source>
</evidence>
<evidence type="ECO:0000259" key="13">
    <source>
        <dbReference type="Pfam" id="PF14842"/>
    </source>
</evidence>
<feature type="domain" description="Flagellar motor switch protein FliG C-terminal" evidence="11">
    <location>
        <begin position="218"/>
        <end position="324"/>
    </location>
</feature>
<dbReference type="InterPro" id="IPR011002">
    <property type="entry name" value="FliG_a-hlx"/>
</dbReference>
<dbReference type="Pfam" id="PF14842">
    <property type="entry name" value="FliG_N"/>
    <property type="match status" value="1"/>
</dbReference>
<keyword evidence="14" id="KW-0282">Flagellum</keyword>
<evidence type="ECO:0000256" key="9">
    <source>
        <dbReference type="ARBA" id="ARBA00023143"/>
    </source>
</evidence>
<keyword evidence="6" id="KW-0145">Chemotaxis</keyword>
<comment type="function">
    <text evidence="10">FliG is one of three proteins (FliG, FliN, FliM) that forms the rotor-mounted switch complex (C ring), located at the base of the basal body. This complex interacts with the CheY and CheZ chemotaxis proteins, in addition to contacting components of the motor that determine the direction of flagellar rotation.</text>
</comment>
<keyword evidence="7" id="KW-0283">Flagellar rotation</keyword>
<evidence type="ECO:0000256" key="7">
    <source>
        <dbReference type="ARBA" id="ARBA00022779"/>
    </source>
</evidence>
<keyword evidence="5" id="KW-1003">Cell membrane</keyword>
<feature type="domain" description="Flagellar motor switch protein FliG middle" evidence="12">
    <location>
        <begin position="118"/>
        <end position="188"/>
    </location>
</feature>
<evidence type="ECO:0000259" key="12">
    <source>
        <dbReference type="Pfam" id="PF14841"/>
    </source>
</evidence>
<dbReference type="Pfam" id="PF14841">
    <property type="entry name" value="FliG_M"/>
    <property type="match status" value="1"/>
</dbReference>
<protein>
    <recommendedName>
        <fullName evidence="4">Flagellar motor switch protein FliG</fullName>
    </recommendedName>
</protein>
<dbReference type="PANTHER" id="PTHR30534:SF0">
    <property type="entry name" value="FLAGELLAR MOTOR SWITCH PROTEIN FLIG"/>
    <property type="match status" value="1"/>
</dbReference>
<evidence type="ECO:0000256" key="8">
    <source>
        <dbReference type="ARBA" id="ARBA00023136"/>
    </source>
</evidence>
<dbReference type="EMBL" id="SNZR01000013">
    <property type="protein sequence ID" value="TDR90056.1"/>
    <property type="molecule type" value="Genomic_DNA"/>
</dbReference>
<evidence type="ECO:0000256" key="4">
    <source>
        <dbReference type="ARBA" id="ARBA00021870"/>
    </source>
</evidence>
<accession>A0A4R7C101</accession>
<dbReference type="GO" id="GO:0071973">
    <property type="term" value="P:bacterial-type flagellum-dependent cell motility"/>
    <property type="evidence" value="ECO:0007669"/>
    <property type="project" value="InterPro"/>
</dbReference>
<reference evidence="14 15" key="1">
    <citation type="submission" date="2019-03" db="EMBL/GenBank/DDBJ databases">
        <title>Genomic Encyclopedia of Type Strains, Phase IV (KMG-IV): sequencing the most valuable type-strain genomes for metagenomic binning, comparative biology and taxonomic classification.</title>
        <authorList>
            <person name="Goeker M."/>
        </authorList>
    </citation>
    <scope>NUCLEOTIDE SEQUENCE [LARGE SCALE GENOMIC DNA]</scope>
    <source>
        <strain evidence="14 15">DSM 25903</strain>
    </source>
</reference>
<keyword evidence="15" id="KW-1185">Reference proteome</keyword>
<dbReference type="GO" id="GO:0006935">
    <property type="term" value="P:chemotaxis"/>
    <property type="evidence" value="ECO:0007669"/>
    <property type="project" value="UniProtKB-KW"/>
</dbReference>
<dbReference type="InterPro" id="IPR032779">
    <property type="entry name" value="FliG_M"/>
</dbReference>
<dbReference type="PRINTS" id="PR00954">
    <property type="entry name" value="FLGMOTORFLIG"/>
</dbReference>
<evidence type="ECO:0000313" key="14">
    <source>
        <dbReference type="EMBL" id="TDR90056.1"/>
    </source>
</evidence>
<proteinExistence type="inferred from homology"/>
<dbReference type="GO" id="GO:0003774">
    <property type="term" value="F:cytoskeletal motor activity"/>
    <property type="evidence" value="ECO:0007669"/>
    <property type="project" value="InterPro"/>
</dbReference>
<gene>
    <name evidence="14" type="ORF">EV668_2894</name>
</gene>
<evidence type="ECO:0000256" key="1">
    <source>
        <dbReference type="ARBA" id="ARBA00004117"/>
    </source>
</evidence>
<dbReference type="Proteomes" id="UP000295122">
    <property type="component" value="Unassembled WGS sequence"/>
</dbReference>
<comment type="caution">
    <text evidence="14">The sequence shown here is derived from an EMBL/GenBank/DDBJ whole genome shotgun (WGS) entry which is preliminary data.</text>
</comment>
<dbReference type="InterPro" id="IPR028263">
    <property type="entry name" value="FliG_N"/>
</dbReference>